<evidence type="ECO:0000313" key="4">
    <source>
        <dbReference type="Proteomes" id="UP000236370"/>
    </source>
</evidence>
<sequence>MLKREGKVQPYTKTLDGGWGWMIVIHFFLVPWLLLFVTYLERKLPPFLGLSLLLVDI</sequence>
<proteinExistence type="predicted"/>
<comment type="caution">
    <text evidence="3">The sequence shown here is derived from an EMBL/GenBank/DDBJ whole genome shotgun (WGS) entry which is preliminary data.</text>
</comment>
<name>A0A2J8JXI0_PANTR</name>
<dbReference type="Proteomes" id="UP000236370">
    <property type="component" value="Unassembled WGS sequence"/>
</dbReference>
<evidence type="ECO:0000256" key="1">
    <source>
        <dbReference type="SAM" id="Phobius"/>
    </source>
</evidence>
<evidence type="ECO:0000313" key="2">
    <source>
        <dbReference type="EMBL" id="PNI27461.1"/>
    </source>
</evidence>
<dbReference type="SMR" id="A0A2J8JXI0"/>
<evidence type="ECO:0000313" key="3">
    <source>
        <dbReference type="EMBL" id="PNI27463.1"/>
    </source>
</evidence>
<accession>A0A2J8JXI0</accession>
<organism evidence="3 4">
    <name type="scientific">Pan troglodytes</name>
    <name type="common">Chimpanzee</name>
    <dbReference type="NCBI Taxonomy" id="9598"/>
    <lineage>
        <taxon>Eukaryota</taxon>
        <taxon>Metazoa</taxon>
        <taxon>Chordata</taxon>
        <taxon>Craniata</taxon>
        <taxon>Vertebrata</taxon>
        <taxon>Euteleostomi</taxon>
        <taxon>Mammalia</taxon>
        <taxon>Eutheria</taxon>
        <taxon>Euarchontoglires</taxon>
        <taxon>Primates</taxon>
        <taxon>Haplorrhini</taxon>
        <taxon>Catarrhini</taxon>
        <taxon>Hominidae</taxon>
        <taxon>Pan</taxon>
    </lineage>
</organism>
<feature type="transmembrane region" description="Helical" evidence="1">
    <location>
        <begin position="20"/>
        <end position="40"/>
    </location>
</feature>
<dbReference type="AlphaFoldDB" id="A0A2J8JXI0"/>
<keyword evidence="1" id="KW-0472">Membrane</keyword>
<dbReference type="EMBL" id="NBAG03000413">
    <property type="protein sequence ID" value="PNI27463.1"/>
    <property type="molecule type" value="Genomic_DNA"/>
</dbReference>
<protein>
    <submittedName>
        <fullName evidence="2">SLC16A4 isoform 4</fullName>
    </submittedName>
    <submittedName>
        <fullName evidence="3">SLC16A4 isoform 6</fullName>
    </submittedName>
</protein>
<dbReference type="EMBL" id="NBAG03000413">
    <property type="protein sequence ID" value="PNI27461.1"/>
    <property type="molecule type" value="Genomic_DNA"/>
</dbReference>
<keyword evidence="1" id="KW-0812">Transmembrane</keyword>
<gene>
    <name evidence="3" type="ORF">CK820_G0043710</name>
</gene>
<keyword evidence="1" id="KW-1133">Transmembrane helix</keyword>
<reference evidence="3 4" key="1">
    <citation type="submission" date="2017-12" db="EMBL/GenBank/DDBJ databases">
        <title>High-resolution comparative analysis of great ape genomes.</title>
        <authorList>
            <person name="Pollen A."/>
            <person name="Hastie A."/>
            <person name="Hormozdiari F."/>
            <person name="Dougherty M."/>
            <person name="Liu R."/>
            <person name="Chaisson M."/>
            <person name="Hoppe E."/>
            <person name="Hill C."/>
            <person name="Pang A."/>
            <person name="Hillier L."/>
            <person name="Baker C."/>
            <person name="Armstrong J."/>
            <person name="Shendure J."/>
            <person name="Paten B."/>
            <person name="Wilson R."/>
            <person name="Chao H."/>
            <person name="Schneider V."/>
            <person name="Ventura M."/>
            <person name="Kronenberg Z."/>
            <person name="Murali S."/>
            <person name="Gordon D."/>
            <person name="Cantsilieris S."/>
            <person name="Munson K."/>
            <person name="Nelson B."/>
            <person name="Raja A."/>
            <person name="Underwood J."/>
            <person name="Diekhans M."/>
            <person name="Fiddes I."/>
            <person name="Haussler D."/>
            <person name="Eichler E."/>
        </authorList>
    </citation>
    <scope>NUCLEOTIDE SEQUENCE [LARGE SCALE GENOMIC DNA]</scope>
    <source>
        <strain evidence="3">Yerkes chimp pedigree #C0471</strain>
        <tissue evidence="3">Blood</tissue>
    </source>
</reference>